<accession>A0A1I1CW69</accession>
<evidence type="ECO:0000313" key="2">
    <source>
        <dbReference type="Proteomes" id="UP000243799"/>
    </source>
</evidence>
<organism evidence="1 2">
    <name type="scientific">Amycolatopsis marina</name>
    <dbReference type="NCBI Taxonomy" id="490629"/>
    <lineage>
        <taxon>Bacteria</taxon>
        <taxon>Bacillati</taxon>
        <taxon>Actinomycetota</taxon>
        <taxon>Actinomycetes</taxon>
        <taxon>Pseudonocardiales</taxon>
        <taxon>Pseudonocardiaceae</taxon>
        <taxon>Amycolatopsis</taxon>
    </lineage>
</organism>
<evidence type="ECO:0000313" key="1">
    <source>
        <dbReference type="EMBL" id="SFB64653.1"/>
    </source>
</evidence>
<proteinExistence type="predicted"/>
<protein>
    <submittedName>
        <fullName evidence="1">Uncharacterized protein</fullName>
    </submittedName>
</protein>
<keyword evidence="2" id="KW-1185">Reference proteome</keyword>
<gene>
    <name evidence="1" type="ORF">SAMN05216266_1462</name>
</gene>
<dbReference type="RefSeq" id="WP_218160492.1">
    <property type="nucleotide sequence ID" value="NZ_FOKG01000046.1"/>
</dbReference>
<reference evidence="2" key="1">
    <citation type="submission" date="2016-10" db="EMBL/GenBank/DDBJ databases">
        <authorList>
            <person name="Varghese N."/>
            <person name="Submissions S."/>
        </authorList>
    </citation>
    <scope>NUCLEOTIDE SEQUENCE [LARGE SCALE GENOMIC DNA]</scope>
    <source>
        <strain evidence="2">CGMCC 4.3568</strain>
    </source>
</reference>
<dbReference type="Proteomes" id="UP000243799">
    <property type="component" value="Unassembled WGS sequence"/>
</dbReference>
<name>A0A1I1CW69_9PSEU</name>
<sequence>MYGDRFTGRQVWIYRWAYEPAAWTDLLQHHGFTDVHARVHPAPLPDHVGTLIAEARAPR</sequence>
<dbReference type="AlphaFoldDB" id="A0A1I1CW69"/>
<dbReference type="EMBL" id="FOKG01000046">
    <property type="protein sequence ID" value="SFB64653.1"/>
    <property type="molecule type" value="Genomic_DNA"/>
</dbReference>
<dbReference type="STRING" id="490629.SAMN05216266_1462"/>